<keyword evidence="5" id="KW-0804">Transcription</keyword>
<dbReference type="InterPro" id="IPR025944">
    <property type="entry name" value="Sigma_54_int_dom_CS"/>
</dbReference>
<dbReference type="CDD" id="cd00009">
    <property type="entry name" value="AAA"/>
    <property type="match status" value="1"/>
</dbReference>
<dbReference type="InterPro" id="IPR000014">
    <property type="entry name" value="PAS"/>
</dbReference>
<dbReference type="Pfam" id="PF25601">
    <property type="entry name" value="AAA_lid_14"/>
    <property type="match status" value="1"/>
</dbReference>
<dbReference type="SMART" id="SM00382">
    <property type="entry name" value="AAA"/>
    <property type="match status" value="1"/>
</dbReference>
<dbReference type="PROSITE" id="PS50045">
    <property type="entry name" value="SIGMA54_INTERACT_4"/>
    <property type="match status" value="1"/>
</dbReference>
<dbReference type="Gene3D" id="3.40.50.300">
    <property type="entry name" value="P-loop containing nucleotide triphosphate hydrolases"/>
    <property type="match status" value="1"/>
</dbReference>
<evidence type="ECO:0000256" key="2">
    <source>
        <dbReference type="ARBA" id="ARBA00022840"/>
    </source>
</evidence>
<dbReference type="Gene3D" id="1.10.10.60">
    <property type="entry name" value="Homeodomain-like"/>
    <property type="match status" value="1"/>
</dbReference>
<dbReference type="InterPro" id="IPR058031">
    <property type="entry name" value="AAA_lid_NorR"/>
</dbReference>
<dbReference type="GO" id="GO:0005524">
    <property type="term" value="F:ATP binding"/>
    <property type="evidence" value="ECO:0007669"/>
    <property type="project" value="UniProtKB-KW"/>
</dbReference>
<organism evidence="8 9">
    <name type="scientific">Irregularibacter muris</name>
    <dbReference type="NCBI Taxonomy" id="1796619"/>
    <lineage>
        <taxon>Bacteria</taxon>
        <taxon>Bacillati</taxon>
        <taxon>Bacillota</taxon>
        <taxon>Clostridia</taxon>
        <taxon>Eubacteriales</taxon>
        <taxon>Eubacteriaceae</taxon>
        <taxon>Irregularibacter</taxon>
    </lineage>
</organism>
<dbReference type="PROSITE" id="PS00676">
    <property type="entry name" value="SIGMA54_INTERACT_2"/>
    <property type="match status" value="1"/>
</dbReference>
<evidence type="ECO:0000259" key="6">
    <source>
        <dbReference type="PROSITE" id="PS50045"/>
    </source>
</evidence>
<dbReference type="Pfam" id="PF00158">
    <property type="entry name" value="Sigma54_activat"/>
    <property type="match status" value="1"/>
</dbReference>
<name>A0AAE3L340_9FIRM</name>
<dbReference type="Gene3D" id="3.30.450.20">
    <property type="entry name" value="PAS domain"/>
    <property type="match status" value="1"/>
</dbReference>
<evidence type="ECO:0000313" key="8">
    <source>
        <dbReference type="EMBL" id="MCR1899834.1"/>
    </source>
</evidence>
<evidence type="ECO:0000256" key="1">
    <source>
        <dbReference type="ARBA" id="ARBA00022741"/>
    </source>
</evidence>
<dbReference type="CDD" id="cd00130">
    <property type="entry name" value="PAS"/>
    <property type="match status" value="1"/>
</dbReference>
<keyword evidence="9" id="KW-1185">Reference proteome</keyword>
<dbReference type="PANTHER" id="PTHR32071:SF57">
    <property type="entry name" value="C4-DICARBOXYLATE TRANSPORT TRANSCRIPTIONAL REGULATORY PROTEIN DCTD"/>
    <property type="match status" value="1"/>
</dbReference>
<dbReference type="Proteomes" id="UP001205748">
    <property type="component" value="Unassembled WGS sequence"/>
</dbReference>
<dbReference type="InterPro" id="IPR002078">
    <property type="entry name" value="Sigma_54_int"/>
</dbReference>
<gene>
    <name evidence="8" type="ORF">NSA47_12710</name>
</gene>
<keyword evidence="2" id="KW-0067">ATP-binding</keyword>
<dbReference type="InterPro" id="IPR035965">
    <property type="entry name" value="PAS-like_dom_sf"/>
</dbReference>
<feature type="domain" description="Sigma-54 factor interaction" evidence="6">
    <location>
        <begin position="205"/>
        <end position="434"/>
    </location>
</feature>
<dbReference type="PROSITE" id="PS50112">
    <property type="entry name" value="PAS"/>
    <property type="match status" value="1"/>
</dbReference>
<keyword evidence="1" id="KW-0547">Nucleotide-binding</keyword>
<dbReference type="GO" id="GO:0043565">
    <property type="term" value="F:sequence-specific DNA binding"/>
    <property type="evidence" value="ECO:0007669"/>
    <property type="project" value="InterPro"/>
</dbReference>
<accession>A0AAE3L340</accession>
<dbReference type="FunFam" id="3.40.50.300:FF:000006">
    <property type="entry name" value="DNA-binding transcriptional regulator NtrC"/>
    <property type="match status" value="1"/>
</dbReference>
<dbReference type="InterPro" id="IPR027417">
    <property type="entry name" value="P-loop_NTPase"/>
</dbReference>
<dbReference type="SUPFAM" id="SSF55785">
    <property type="entry name" value="PYP-like sensor domain (PAS domain)"/>
    <property type="match status" value="1"/>
</dbReference>
<dbReference type="RefSeq" id="WP_257532561.1">
    <property type="nucleotide sequence ID" value="NZ_JANKAS010000014.1"/>
</dbReference>
<dbReference type="PRINTS" id="PR01590">
    <property type="entry name" value="HTHFIS"/>
</dbReference>
<dbReference type="InterPro" id="IPR003593">
    <property type="entry name" value="AAA+_ATPase"/>
</dbReference>
<keyword evidence="4" id="KW-0238">DNA-binding</keyword>
<reference evidence="8" key="1">
    <citation type="submission" date="2022-07" db="EMBL/GenBank/DDBJ databases">
        <title>Enhanced cultured diversity of the mouse gut microbiota enables custom-made synthetic communities.</title>
        <authorList>
            <person name="Afrizal A."/>
        </authorList>
    </citation>
    <scope>NUCLEOTIDE SEQUENCE</scope>
    <source>
        <strain evidence="8">DSM 28593</strain>
    </source>
</reference>
<proteinExistence type="predicted"/>
<dbReference type="GO" id="GO:0006355">
    <property type="term" value="P:regulation of DNA-templated transcription"/>
    <property type="evidence" value="ECO:0007669"/>
    <property type="project" value="InterPro"/>
</dbReference>
<comment type="caution">
    <text evidence="8">The sequence shown here is derived from an EMBL/GenBank/DDBJ whole genome shotgun (WGS) entry which is preliminary data.</text>
</comment>
<evidence type="ECO:0000256" key="5">
    <source>
        <dbReference type="ARBA" id="ARBA00023163"/>
    </source>
</evidence>
<dbReference type="InterPro" id="IPR009057">
    <property type="entry name" value="Homeodomain-like_sf"/>
</dbReference>
<dbReference type="PANTHER" id="PTHR32071">
    <property type="entry name" value="TRANSCRIPTIONAL REGULATORY PROTEIN"/>
    <property type="match status" value="1"/>
</dbReference>
<dbReference type="SUPFAM" id="SSF46689">
    <property type="entry name" value="Homeodomain-like"/>
    <property type="match status" value="1"/>
</dbReference>
<dbReference type="Gene3D" id="1.10.8.60">
    <property type="match status" value="1"/>
</dbReference>
<evidence type="ECO:0000259" key="7">
    <source>
        <dbReference type="PROSITE" id="PS50112"/>
    </source>
</evidence>
<dbReference type="Pfam" id="PF13426">
    <property type="entry name" value="PAS_9"/>
    <property type="match status" value="1"/>
</dbReference>
<dbReference type="PROSITE" id="PS00688">
    <property type="entry name" value="SIGMA54_INTERACT_3"/>
    <property type="match status" value="1"/>
</dbReference>
<evidence type="ECO:0000313" key="9">
    <source>
        <dbReference type="Proteomes" id="UP001205748"/>
    </source>
</evidence>
<protein>
    <submittedName>
        <fullName evidence="8">Sigma 54-interacting transcriptional regulator</fullName>
    </submittedName>
</protein>
<keyword evidence="3" id="KW-0805">Transcription regulation</keyword>
<feature type="domain" description="PAS" evidence="7">
    <location>
        <begin position="67"/>
        <end position="112"/>
    </location>
</feature>
<evidence type="ECO:0000256" key="3">
    <source>
        <dbReference type="ARBA" id="ARBA00023015"/>
    </source>
</evidence>
<dbReference type="SUPFAM" id="SSF52540">
    <property type="entry name" value="P-loop containing nucleoside triphosphate hydrolases"/>
    <property type="match status" value="1"/>
</dbReference>
<dbReference type="NCBIfam" id="TIGR00229">
    <property type="entry name" value="sensory_box"/>
    <property type="match status" value="1"/>
</dbReference>
<dbReference type="Pfam" id="PF02954">
    <property type="entry name" value="HTH_8"/>
    <property type="match status" value="1"/>
</dbReference>
<evidence type="ECO:0000256" key="4">
    <source>
        <dbReference type="ARBA" id="ARBA00023125"/>
    </source>
</evidence>
<dbReference type="InterPro" id="IPR002197">
    <property type="entry name" value="HTH_Fis"/>
</dbReference>
<dbReference type="AlphaFoldDB" id="A0AAE3L340"/>
<sequence length="518" mass="59334">MKLSEIMKEKTSKSFDLTLNSGMYIQEISKEEINLCSQESIGIVKDSGEIIGEINTEQLKFIKSNYDKWNTSMILNNIEEAVIALDKTGRIFYANKMYSVILGVPRAKVLGKFIQEIEADASIINVLKTGKPLFRNNQRIKSVDKYVSVKIYPFYEEGEISGAYSIFNDITEIQNLNREVTRINNVADEYSRQNRAHQELRKLNVIGEDRHYLDLISKAMVAAPTDVSVLIRGENGVGKEIFAKLIHKNSLRKDKPLISVNCAAIPENLIESELFGYEEGAFTGASKKGKVGKFKLADGGTLFLDEIGDMPLILQSKLLRVLQEGEIEPIGGKKSIKVDVRIIAATNQPLEKMIEKRQFRQDLYYRLNAITFFVPALHDRGNDVILLANFFLNKFNEEYAKDLVLSREVYELFLDYQWPGNVRELINCLKFSVILCSRNRITMEDLPPNIRNYKQIDNPNMHGKTSSQEISEMNLKERLKQYEKQIILDTLKICDGNKQKTTERLGISKRTLYRKLEE</sequence>
<dbReference type="InterPro" id="IPR025943">
    <property type="entry name" value="Sigma_54_int_dom_ATP-bd_2"/>
</dbReference>
<dbReference type="EMBL" id="JANKAS010000014">
    <property type="protein sequence ID" value="MCR1899834.1"/>
    <property type="molecule type" value="Genomic_DNA"/>
</dbReference>